<keyword evidence="5" id="KW-1185">Reference proteome</keyword>
<dbReference type="PANTHER" id="PTHR33371">
    <property type="entry name" value="INTERMEMBRANE PHOSPHOLIPID TRANSPORT SYSTEM BINDING PROTEIN MLAD-RELATED"/>
    <property type="match status" value="1"/>
</dbReference>
<protein>
    <submittedName>
        <fullName evidence="4">MCE family protein</fullName>
    </submittedName>
</protein>
<keyword evidence="2" id="KW-1133">Transmembrane helix</keyword>
<gene>
    <name evidence="4" type="ORF">GLV81_05945</name>
</gene>
<evidence type="ECO:0000256" key="2">
    <source>
        <dbReference type="SAM" id="Phobius"/>
    </source>
</evidence>
<dbReference type="Gene3D" id="1.10.287.950">
    <property type="entry name" value="Methyl-accepting chemotaxis protein"/>
    <property type="match status" value="1"/>
</dbReference>
<dbReference type="AlphaFoldDB" id="A0A6I6GYT3"/>
<dbReference type="EMBL" id="CP046566">
    <property type="protein sequence ID" value="QGW27691.1"/>
    <property type="molecule type" value="Genomic_DNA"/>
</dbReference>
<keyword evidence="2" id="KW-0812">Transmembrane</keyword>
<evidence type="ECO:0000256" key="1">
    <source>
        <dbReference type="SAM" id="MobiDB-lite"/>
    </source>
</evidence>
<dbReference type="Pfam" id="PF02470">
    <property type="entry name" value="MlaD"/>
    <property type="match status" value="1"/>
</dbReference>
<keyword evidence="2" id="KW-0472">Membrane</keyword>
<feature type="region of interest" description="Disordered" evidence="1">
    <location>
        <begin position="377"/>
        <end position="397"/>
    </location>
</feature>
<sequence length="397" mass="43257">MPLKNTKPCWKQPPVAMLHRPPPATNRSLIVKKRMHGKYPASFFVQPQCGLCLFCRMAFKVSNETKVGALTAITITLFILGFNFLKGRNPLKKATYFYAKFESTDGLQASNPVVIKGLNVGNVYEIVPADRDLNAVLITIRLTEDIQVPANSVAHIKSNPLGTPSIEIVKGDAKTYLVPGDTLLSESTPGFFGSIFDKLGPTQAALDKLLTSLDSVASKINKTMTPGTQANIQDVVANLSQATAQLNTTIASVNAMLDAQNGSIAKTANNLEQVSGTLAANKEKINSIVGNLETTSQKLSQLNLQQTLDQLAGTMESLKATLAKLNSQDNSVGSLLNDKKLYNNLNSTVNSLNLLMQDLRLHPKRYVNVSVFGKKDKTEPLMKPMQEDSVTQEQRRN</sequence>
<dbReference type="InterPro" id="IPR003399">
    <property type="entry name" value="Mce/MlaD"/>
</dbReference>
<feature type="compositionally biased region" description="Polar residues" evidence="1">
    <location>
        <begin position="388"/>
        <end position="397"/>
    </location>
</feature>
<evidence type="ECO:0000259" key="3">
    <source>
        <dbReference type="Pfam" id="PF02470"/>
    </source>
</evidence>
<reference evidence="4 5" key="1">
    <citation type="submission" date="2019-11" db="EMBL/GenBank/DDBJ databases">
        <authorList>
            <person name="Im W.T."/>
        </authorList>
    </citation>
    <scope>NUCLEOTIDE SEQUENCE [LARGE SCALE GENOMIC DNA]</scope>
    <source>
        <strain evidence="4 5">SB-02</strain>
    </source>
</reference>
<name>A0A6I6GYT3_9BACT</name>
<dbReference type="Proteomes" id="UP000426027">
    <property type="component" value="Chromosome"/>
</dbReference>
<feature type="domain" description="Mce/MlaD" evidence="3">
    <location>
        <begin position="95"/>
        <end position="170"/>
    </location>
</feature>
<evidence type="ECO:0000313" key="5">
    <source>
        <dbReference type="Proteomes" id="UP000426027"/>
    </source>
</evidence>
<dbReference type="InterPro" id="IPR052336">
    <property type="entry name" value="MlaD_Phospholipid_Transporter"/>
</dbReference>
<feature type="transmembrane region" description="Helical" evidence="2">
    <location>
        <begin position="67"/>
        <end position="85"/>
    </location>
</feature>
<organism evidence="4 5">
    <name type="scientific">Phnomibacter ginsenosidimutans</name>
    <dbReference type="NCBI Taxonomy" id="2676868"/>
    <lineage>
        <taxon>Bacteria</taxon>
        <taxon>Pseudomonadati</taxon>
        <taxon>Bacteroidota</taxon>
        <taxon>Chitinophagia</taxon>
        <taxon>Chitinophagales</taxon>
        <taxon>Chitinophagaceae</taxon>
        <taxon>Phnomibacter</taxon>
    </lineage>
</organism>
<proteinExistence type="predicted"/>
<dbReference type="KEGG" id="fls:GLV81_05945"/>
<evidence type="ECO:0000313" key="4">
    <source>
        <dbReference type="EMBL" id="QGW27691.1"/>
    </source>
</evidence>
<dbReference type="PANTHER" id="PTHR33371:SF4">
    <property type="entry name" value="INTERMEMBRANE PHOSPHOLIPID TRANSPORT SYSTEM BINDING PROTEIN MLAD"/>
    <property type="match status" value="1"/>
</dbReference>
<accession>A0A6I6GYT3</accession>